<protein>
    <submittedName>
        <fullName evidence="8">Sulfatase</fullName>
    </submittedName>
</protein>
<dbReference type="CDD" id="cd16015">
    <property type="entry name" value="LTA_synthase"/>
    <property type="match status" value="1"/>
</dbReference>
<dbReference type="Gene3D" id="3.30.1120.80">
    <property type="match status" value="1"/>
</dbReference>
<feature type="transmembrane region" description="Helical" evidence="6">
    <location>
        <begin position="87"/>
        <end position="108"/>
    </location>
</feature>
<evidence type="ECO:0000313" key="8">
    <source>
        <dbReference type="EMBL" id="GGC45577.1"/>
    </source>
</evidence>
<dbReference type="Gene3D" id="3.40.720.10">
    <property type="entry name" value="Alkaline Phosphatase, subunit A"/>
    <property type="match status" value="1"/>
</dbReference>
<gene>
    <name evidence="8" type="ORF">GCM10011506_33980</name>
</gene>
<evidence type="ECO:0000256" key="6">
    <source>
        <dbReference type="SAM" id="Phobius"/>
    </source>
</evidence>
<reference evidence="9" key="1">
    <citation type="journal article" date="2019" name="Int. J. Syst. Evol. Microbiol.">
        <title>The Global Catalogue of Microorganisms (GCM) 10K type strain sequencing project: providing services to taxonomists for standard genome sequencing and annotation.</title>
        <authorList>
            <consortium name="The Broad Institute Genomics Platform"/>
            <consortium name="The Broad Institute Genome Sequencing Center for Infectious Disease"/>
            <person name="Wu L."/>
            <person name="Ma J."/>
        </authorList>
    </citation>
    <scope>NUCLEOTIDE SEQUENCE [LARGE SCALE GENOMIC DNA]</scope>
    <source>
        <strain evidence="9">CGMCC 1.10832</strain>
    </source>
</reference>
<proteinExistence type="predicted"/>
<keyword evidence="4 6" id="KW-1133">Transmembrane helix</keyword>
<dbReference type="Pfam" id="PF00884">
    <property type="entry name" value="Sulfatase"/>
    <property type="match status" value="1"/>
</dbReference>
<comment type="caution">
    <text evidence="8">The sequence shown here is derived from an EMBL/GenBank/DDBJ whole genome shotgun (WGS) entry which is preliminary data.</text>
</comment>
<evidence type="ECO:0000256" key="3">
    <source>
        <dbReference type="ARBA" id="ARBA00022692"/>
    </source>
</evidence>
<evidence type="ECO:0000259" key="7">
    <source>
        <dbReference type="Pfam" id="PF00884"/>
    </source>
</evidence>
<dbReference type="PANTHER" id="PTHR47371">
    <property type="entry name" value="LIPOTEICHOIC ACID SYNTHASE"/>
    <property type="match status" value="1"/>
</dbReference>
<dbReference type="InterPro" id="IPR012160">
    <property type="entry name" value="LtaS-like"/>
</dbReference>
<name>A0ABQ1MRN3_9BACT</name>
<evidence type="ECO:0000256" key="1">
    <source>
        <dbReference type="ARBA" id="ARBA00004651"/>
    </source>
</evidence>
<accession>A0ABQ1MRN3</accession>
<sequence>MKAYSALIVLFVVLVQTVDLELFRTWGFRIDNTPLKYLNTPAEMWASSASSPILLLIIIFTFAAVSINYGLGKLIDRSFKLFPSLKIYYFPVFILLLGSLIIPIRGGLQLAPINQSIAYFSTDDILNQGALNAPWVFFHSVISSEGEPTNPFVTMDFEKAEALVTPLYKNEKVSPQLVNKDSLNVVLIVWESFTSNVVAPLGGLTGVTPKFEELMKEGVLVEGMYASASRSDKGLVALLSGYPSQGDESIMKIPNKTKKLPALAHDFNNAGYKTNYYYGGELEFANMKSYLINSGFENLFGKESFDEKDMNSKWGAHDDVVFNKLLSDMEHTETPFFTTLFTLSSHEPFEVPVKPVFEGTDERSLYLNSLHYTDEALFNFLQKAKKLPSYANTLFIIIADHGHRLPENVQPQDPEKYEIPLLFYGAPLIRKDSVVHKISQQTDLAATLLNELKMDASAYKWSNNIFNPEAPEFALATMKNGFVWMDTLGAVSYEYQGEKIIYNTHPKSDSVLQLGKAHLQLTFQDYLNK</sequence>
<evidence type="ECO:0000256" key="4">
    <source>
        <dbReference type="ARBA" id="ARBA00022989"/>
    </source>
</evidence>
<dbReference type="EMBL" id="BMEC01000011">
    <property type="protein sequence ID" value="GGC45577.1"/>
    <property type="molecule type" value="Genomic_DNA"/>
</dbReference>
<dbReference type="InterPro" id="IPR000917">
    <property type="entry name" value="Sulfatase_N"/>
</dbReference>
<evidence type="ECO:0000256" key="5">
    <source>
        <dbReference type="ARBA" id="ARBA00023136"/>
    </source>
</evidence>
<feature type="domain" description="Sulfatase N-terminal" evidence="7">
    <location>
        <begin position="184"/>
        <end position="450"/>
    </location>
</feature>
<dbReference type="InterPro" id="IPR017850">
    <property type="entry name" value="Alkaline_phosphatase_core_sf"/>
</dbReference>
<keyword evidence="3 6" id="KW-0812">Transmembrane</keyword>
<evidence type="ECO:0000256" key="2">
    <source>
        <dbReference type="ARBA" id="ARBA00022475"/>
    </source>
</evidence>
<organism evidence="8 9">
    <name type="scientific">Marivirga lumbricoides</name>
    <dbReference type="NCBI Taxonomy" id="1046115"/>
    <lineage>
        <taxon>Bacteria</taxon>
        <taxon>Pseudomonadati</taxon>
        <taxon>Bacteroidota</taxon>
        <taxon>Cytophagia</taxon>
        <taxon>Cytophagales</taxon>
        <taxon>Marivirgaceae</taxon>
        <taxon>Marivirga</taxon>
    </lineage>
</organism>
<keyword evidence="2" id="KW-1003">Cell membrane</keyword>
<dbReference type="SUPFAM" id="SSF53649">
    <property type="entry name" value="Alkaline phosphatase-like"/>
    <property type="match status" value="1"/>
</dbReference>
<dbReference type="InterPro" id="IPR050448">
    <property type="entry name" value="OpgB/LTA_synthase_biosynth"/>
</dbReference>
<dbReference type="Proteomes" id="UP000636010">
    <property type="component" value="Unassembled WGS sequence"/>
</dbReference>
<comment type="subcellular location">
    <subcellularLocation>
        <location evidence="1">Cell membrane</location>
        <topology evidence="1">Multi-pass membrane protein</topology>
    </subcellularLocation>
</comment>
<evidence type="ECO:0000313" key="9">
    <source>
        <dbReference type="Proteomes" id="UP000636010"/>
    </source>
</evidence>
<keyword evidence="5 6" id="KW-0472">Membrane</keyword>
<keyword evidence="9" id="KW-1185">Reference proteome</keyword>
<dbReference type="PANTHER" id="PTHR47371:SF3">
    <property type="entry name" value="PHOSPHOGLYCEROL TRANSFERASE I"/>
    <property type="match status" value="1"/>
</dbReference>
<feature type="transmembrane region" description="Helical" evidence="6">
    <location>
        <begin position="44"/>
        <end position="67"/>
    </location>
</feature>
<dbReference type="PIRSF" id="PIRSF005091">
    <property type="entry name" value="Mmb_sulf_HI1246"/>
    <property type="match status" value="1"/>
</dbReference>